<name>A0A9P0LGG6_ACAOB</name>
<gene>
    <name evidence="2" type="ORF">ACAOBT_LOCUS22469</name>
</gene>
<comment type="caution">
    <text evidence="2">The sequence shown here is derived from an EMBL/GenBank/DDBJ whole genome shotgun (WGS) entry which is preliminary data.</text>
</comment>
<dbReference type="OrthoDB" id="8775784at2759"/>
<feature type="region of interest" description="Disordered" evidence="1">
    <location>
        <begin position="1"/>
        <end position="59"/>
    </location>
</feature>
<evidence type="ECO:0000313" key="2">
    <source>
        <dbReference type="EMBL" id="CAH1995211.1"/>
    </source>
</evidence>
<organism evidence="2 3">
    <name type="scientific">Acanthoscelides obtectus</name>
    <name type="common">Bean weevil</name>
    <name type="synonym">Bruchus obtectus</name>
    <dbReference type="NCBI Taxonomy" id="200917"/>
    <lineage>
        <taxon>Eukaryota</taxon>
        <taxon>Metazoa</taxon>
        <taxon>Ecdysozoa</taxon>
        <taxon>Arthropoda</taxon>
        <taxon>Hexapoda</taxon>
        <taxon>Insecta</taxon>
        <taxon>Pterygota</taxon>
        <taxon>Neoptera</taxon>
        <taxon>Endopterygota</taxon>
        <taxon>Coleoptera</taxon>
        <taxon>Polyphaga</taxon>
        <taxon>Cucujiformia</taxon>
        <taxon>Chrysomeloidea</taxon>
        <taxon>Chrysomelidae</taxon>
        <taxon>Bruchinae</taxon>
        <taxon>Bruchini</taxon>
        <taxon>Acanthoscelides</taxon>
    </lineage>
</organism>
<proteinExistence type="predicted"/>
<dbReference type="Proteomes" id="UP001152888">
    <property type="component" value="Unassembled WGS sequence"/>
</dbReference>
<protein>
    <submittedName>
        <fullName evidence="2">Uncharacterized protein</fullName>
    </submittedName>
</protein>
<feature type="compositionally biased region" description="Polar residues" evidence="1">
    <location>
        <begin position="19"/>
        <end position="34"/>
    </location>
</feature>
<feature type="compositionally biased region" description="Basic and acidic residues" evidence="1">
    <location>
        <begin position="1"/>
        <end position="18"/>
    </location>
</feature>
<accession>A0A9P0LGG6</accession>
<evidence type="ECO:0000313" key="3">
    <source>
        <dbReference type="Proteomes" id="UP001152888"/>
    </source>
</evidence>
<dbReference type="EMBL" id="CAKOFQ010007218">
    <property type="protein sequence ID" value="CAH1995211.1"/>
    <property type="molecule type" value="Genomic_DNA"/>
</dbReference>
<keyword evidence="3" id="KW-1185">Reference proteome</keyword>
<reference evidence="2" key="1">
    <citation type="submission" date="2022-03" db="EMBL/GenBank/DDBJ databases">
        <authorList>
            <person name="Sayadi A."/>
        </authorList>
    </citation>
    <scope>NUCLEOTIDE SEQUENCE</scope>
</reference>
<evidence type="ECO:0000256" key="1">
    <source>
        <dbReference type="SAM" id="MobiDB-lite"/>
    </source>
</evidence>
<dbReference type="AlphaFoldDB" id="A0A9P0LGG6"/>
<sequence length="108" mass="12748">MATKDDVETSENEMRIQDDSQNISLEHSEINTVDNVKPTDQETQQNSRKKKKSNNLKESDLLMQKAVHVLHEEEDQYDVFGKYIATELRSLSSDYLRRKLKRNFNKPY</sequence>